<evidence type="ECO:0000313" key="2">
    <source>
        <dbReference type="EMBL" id="QJE98710.1"/>
    </source>
</evidence>
<dbReference type="Proteomes" id="UP000501812">
    <property type="component" value="Chromosome"/>
</dbReference>
<dbReference type="AlphaFoldDB" id="A0A858RRE8"/>
<feature type="region of interest" description="Disordered" evidence="1">
    <location>
        <begin position="1"/>
        <end position="58"/>
    </location>
</feature>
<proteinExistence type="predicted"/>
<evidence type="ECO:0000256" key="1">
    <source>
        <dbReference type="SAM" id="MobiDB-lite"/>
    </source>
</evidence>
<reference evidence="2 3" key="1">
    <citation type="submission" date="2020-04" db="EMBL/GenBank/DDBJ databases">
        <title>Luteolibacter sp. G-1-1-1 isolated from soil.</title>
        <authorList>
            <person name="Dahal R.H."/>
        </authorList>
    </citation>
    <scope>NUCLEOTIDE SEQUENCE [LARGE SCALE GENOMIC DNA]</scope>
    <source>
        <strain evidence="2 3">G-1-1-1</strain>
    </source>
</reference>
<protein>
    <submittedName>
        <fullName evidence="2">Uncharacterized protein</fullName>
    </submittedName>
</protein>
<keyword evidence="3" id="KW-1185">Reference proteome</keyword>
<dbReference type="RefSeq" id="WP_169457197.1">
    <property type="nucleotide sequence ID" value="NZ_CP051774.1"/>
</dbReference>
<organism evidence="2 3">
    <name type="scientific">Luteolibacter luteus</name>
    <dbReference type="NCBI Taxonomy" id="2728835"/>
    <lineage>
        <taxon>Bacteria</taxon>
        <taxon>Pseudomonadati</taxon>
        <taxon>Verrucomicrobiota</taxon>
        <taxon>Verrucomicrobiia</taxon>
        <taxon>Verrucomicrobiales</taxon>
        <taxon>Verrucomicrobiaceae</taxon>
        <taxon>Luteolibacter</taxon>
    </lineage>
</organism>
<dbReference type="EMBL" id="CP051774">
    <property type="protein sequence ID" value="QJE98710.1"/>
    <property type="molecule type" value="Genomic_DNA"/>
</dbReference>
<sequence length="69" mass="7396">MYLDLHPQDGPDTPARASTCGDENIDEIAAGSPSPIQPAAPSFSDPQGSLSAPHPSTRRFRFFRILGDD</sequence>
<accession>A0A858RRE8</accession>
<name>A0A858RRE8_9BACT</name>
<evidence type="ECO:0000313" key="3">
    <source>
        <dbReference type="Proteomes" id="UP000501812"/>
    </source>
</evidence>
<gene>
    <name evidence="2" type="ORF">HHL09_23975</name>
</gene>
<dbReference type="KEGG" id="luo:HHL09_23975"/>